<proteinExistence type="predicted"/>
<dbReference type="Gene3D" id="2.180.10.10">
    <property type="entry name" value="RHS repeat-associated core"/>
    <property type="match status" value="1"/>
</dbReference>
<dbReference type="Proteomes" id="UP000013909">
    <property type="component" value="Unassembled WGS sequence"/>
</dbReference>
<name>R7ZLQ9_9BACT</name>
<evidence type="ECO:0000313" key="2">
    <source>
        <dbReference type="Proteomes" id="UP000013909"/>
    </source>
</evidence>
<reference evidence="1 2" key="1">
    <citation type="submission" date="2013-02" db="EMBL/GenBank/DDBJ databases">
        <title>A novel strain isolated from Lonar lake, Maharashtra, India.</title>
        <authorList>
            <person name="Singh A."/>
        </authorList>
    </citation>
    <scope>NUCLEOTIDE SEQUENCE [LARGE SCALE GENOMIC DNA]</scope>
    <source>
        <strain evidence="1 2">AK24</strain>
    </source>
</reference>
<evidence type="ECO:0008006" key="3">
    <source>
        <dbReference type="Google" id="ProtNLM"/>
    </source>
</evidence>
<comment type="caution">
    <text evidence="1">The sequence shown here is derived from an EMBL/GenBank/DDBJ whole genome shotgun (WGS) entry which is preliminary data.</text>
</comment>
<sequence length="157" mass="18968">MWDKKYNLIDEEPVFNLAYERIFDPETRQTEVRAHRADGTERWVYRNLFDDNNRLVKREMQGGEWEVYTYMADGKTATMRQQFANSDLSIGHLYRYDDNQRLIAKEYFVIRGDSIPESGEGNIEEFDYDDQNRLVESRYYDPNFGFVLQGRITYEYY</sequence>
<protein>
    <recommendedName>
        <fullName evidence="3">Rhs family protein</fullName>
    </recommendedName>
</protein>
<organism evidence="1 2">
    <name type="scientific">Lunatimonas lonarensis</name>
    <dbReference type="NCBI Taxonomy" id="1232681"/>
    <lineage>
        <taxon>Bacteria</taxon>
        <taxon>Pseudomonadati</taxon>
        <taxon>Bacteroidota</taxon>
        <taxon>Cytophagia</taxon>
        <taxon>Cytophagales</taxon>
        <taxon>Cyclobacteriaceae</taxon>
    </lineage>
</organism>
<keyword evidence="2" id="KW-1185">Reference proteome</keyword>
<dbReference type="EMBL" id="AQHR01000113">
    <property type="protein sequence ID" value="EON74974.1"/>
    <property type="molecule type" value="Genomic_DNA"/>
</dbReference>
<dbReference type="AlphaFoldDB" id="R7ZLQ9"/>
<accession>R7ZLQ9</accession>
<gene>
    <name evidence="1" type="ORF">ADIS_4569</name>
</gene>
<evidence type="ECO:0000313" key="1">
    <source>
        <dbReference type="EMBL" id="EON74974.1"/>
    </source>
</evidence>